<name>A0ABW7FXK5_9BURK</name>
<keyword evidence="6 8" id="KW-1133">Transmembrane helix</keyword>
<evidence type="ECO:0000256" key="4">
    <source>
        <dbReference type="ARBA" id="ARBA00022475"/>
    </source>
</evidence>
<dbReference type="Pfam" id="PF00892">
    <property type="entry name" value="EamA"/>
    <property type="match status" value="1"/>
</dbReference>
<evidence type="ECO:0000256" key="6">
    <source>
        <dbReference type="ARBA" id="ARBA00022989"/>
    </source>
</evidence>
<organism evidence="10 11">
    <name type="scientific">Roseateles rivi</name>
    <dbReference type="NCBI Taxonomy" id="3299028"/>
    <lineage>
        <taxon>Bacteria</taxon>
        <taxon>Pseudomonadati</taxon>
        <taxon>Pseudomonadota</taxon>
        <taxon>Betaproteobacteria</taxon>
        <taxon>Burkholderiales</taxon>
        <taxon>Sphaerotilaceae</taxon>
        <taxon>Roseateles</taxon>
    </lineage>
</organism>
<feature type="transmembrane region" description="Helical" evidence="8">
    <location>
        <begin position="12"/>
        <end position="31"/>
    </location>
</feature>
<comment type="similarity">
    <text evidence="2">Belongs to the EamA transporter family.</text>
</comment>
<feature type="transmembrane region" description="Helical" evidence="8">
    <location>
        <begin position="76"/>
        <end position="96"/>
    </location>
</feature>
<dbReference type="PANTHER" id="PTHR22911">
    <property type="entry name" value="ACYL-MALONYL CONDENSING ENZYME-RELATED"/>
    <property type="match status" value="1"/>
</dbReference>
<keyword evidence="11" id="KW-1185">Reference proteome</keyword>
<dbReference type="InterPro" id="IPR000620">
    <property type="entry name" value="EamA_dom"/>
</dbReference>
<evidence type="ECO:0000259" key="9">
    <source>
        <dbReference type="Pfam" id="PF00892"/>
    </source>
</evidence>
<keyword evidence="5 8" id="KW-0812">Transmembrane</keyword>
<accession>A0ABW7FXK5</accession>
<dbReference type="InterPro" id="IPR004626">
    <property type="entry name" value="RarD"/>
</dbReference>
<feature type="transmembrane region" description="Helical" evidence="8">
    <location>
        <begin position="155"/>
        <end position="171"/>
    </location>
</feature>
<evidence type="ECO:0000256" key="3">
    <source>
        <dbReference type="ARBA" id="ARBA00022448"/>
    </source>
</evidence>
<evidence type="ECO:0000256" key="7">
    <source>
        <dbReference type="ARBA" id="ARBA00023136"/>
    </source>
</evidence>
<feature type="transmembrane region" description="Helical" evidence="8">
    <location>
        <begin position="257"/>
        <end position="274"/>
    </location>
</feature>
<evidence type="ECO:0000256" key="2">
    <source>
        <dbReference type="ARBA" id="ARBA00007362"/>
    </source>
</evidence>
<sequence length="312" mass="33912">MTTTSTDQSGARGVLFAAAAYAIWGLFPLYFKQLQQVSAAEIVVHRALWCMLLLLAVLGALKRWGWLAELRQQPRVLLGFAASAALLGVNWLIYIWAVNNGRVLDASLGYFINPLVNVLLGTLVLHERLRPAQWCAIALAAMGVVWMTLSAGALPWVALSLAVSFGLYGLLRKTAALGPLEGLTLETAFAAPLALGAVLWWVSQGSLDVGLTAAPGRSGHEHTMLWVWLLLSGPMTALPLLLFAAGARRIRMSTLGLLQYIAPSLQFLLGWGLYHETLSSGRLVGFACIWTALLVYSAEHLWRERRSLAAAR</sequence>
<feature type="transmembrane region" description="Helical" evidence="8">
    <location>
        <begin position="183"/>
        <end position="203"/>
    </location>
</feature>
<proteinExistence type="inferred from homology"/>
<evidence type="ECO:0000313" key="10">
    <source>
        <dbReference type="EMBL" id="MFG6449070.1"/>
    </source>
</evidence>
<dbReference type="RefSeq" id="WP_394461899.1">
    <property type="nucleotide sequence ID" value="NZ_JBIGHZ010000004.1"/>
</dbReference>
<feature type="transmembrane region" description="Helical" evidence="8">
    <location>
        <begin position="43"/>
        <end position="64"/>
    </location>
</feature>
<dbReference type="NCBIfam" id="TIGR00688">
    <property type="entry name" value="rarD"/>
    <property type="match status" value="1"/>
</dbReference>
<keyword evidence="4" id="KW-1003">Cell membrane</keyword>
<dbReference type="EMBL" id="JBIGHZ010000004">
    <property type="protein sequence ID" value="MFG6449070.1"/>
    <property type="molecule type" value="Genomic_DNA"/>
</dbReference>
<keyword evidence="3" id="KW-0813">Transport</keyword>
<feature type="transmembrane region" description="Helical" evidence="8">
    <location>
        <begin position="132"/>
        <end position="149"/>
    </location>
</feature>
<dbReference type="PANTHER" id="PTHR22911:SF137">
    <property type="entry name" value="SOLUTE CARRIER FAMILY 35 MEMBER G2-RELATED"/>
    <property type="match status" value="1"/>
</dbReference>
<feature type="transmembrane region" description="Helical" evidence="8">
    <location>
        <begin position="223"/>
        <end position="245"/>
    </location>
</feature>
<protein>
    <submittedName>
        <fullName evidence="10">EamA family transporter RarD</fullName>
    </submittedName>
</protein>
<feature type="transmembrane region" description="Helical" evidence="8">
    <location>
        <begin position="280"/>
        <end position="298"/>
    </location>
</feature>
<feature type="domain" description="EamA" evidence="9">
    <location>
        <begin position="12"/>
        <end position="148"/>
    </location>
</feature>
<evidence type="ECO:0000256" key="5">
    <source>
        <dbReference type="ARBA" id="ARBA00022692"/>
    </source>
</evidence>
<comment type="subcellular location">
    <subcellularLocation>
        <location evidence="1">Cell membrane</location>
        <topology evidence="1">Multi-pass membrane protein</topology>
    </subcellularLocation>
</comment>
<feature type="transmembrane region" description="Helical" evidence="8">
    <location>
        <begin position="108"/>
        <end position="125"/>
    </location>
</feature>
<evidence type="ECO:0000256" key="8">
    <source>
        <dbReference type="SAM" id="Phobius"/>
    </source>
</evidence>
<reference evidence="10 11" key="1">
    <citation type="submission" date="2024-08" db="EMBL/GenBank/DDBJ databases">
        <authorList>
            <person name="Lu H."/>
        </authorList>
    </citation>
    <scope>NUCLEOTIDE SEQUENCE [LARGE SCALE GENOMIC DNA]</scope>
    <source>
        <strain evidence="10 11">BYS180W</strain>
    </source>
</reference>
<dbReference type="InterPro" id="IPR037185">
    <property type="entry name" value="EmrE-like"/>
</dbReference>
<evidence type="ECO:0000256" key="1">
    <source>
        <dbReference type="ARBA" id="ARBA00004651"/>
    </source>
</evidence>
<keyword evidence="7 8" id="KW-0472">Membrane</keyword>
<dbReference type="Proteomes" id="UP001606099">
    <property type="component" value="Unassembled WGS sequence"/>
</dbReference>
<gene>
    <name evidence="10" type="primary">rarD</name>
    <name evidence="10" type="ORF">ACG0Z6_12590</name>
</gene>
<comment type="caution">
    <text evidence="10">The sequence shown here is derived from an EMBL/GenBank/DDBJ whole genome shotgun (WGS) entry which is preliminary data.</text>
</comment>
<dbReference type="SUPFAM" id="SSF103481">
    <property type="entry name" value="Multidrug resistance efflux transporter EmrE"/>
    <property type="match status" value="2"/>
</dbReference>
<evidence type="ECO:0000313" key="11">
    <source>
        <dbReference type="Proteomes" id="UP001606099"/>
    </source>
</evidence>